<keyword evidence="3" id="KW-1185">Reference proteome</keyword>
<dbReference type="SUPFAM" id="SSF54593">
    <property type="entry name" value="Glyoxalase/Bleomycin resistance protein/Dihydroxybiphenyl dioxygenase"/>
    <property type="match status" value="1"/>
</dbReference>
<dbReference type="Pfam" id="PF00903">
    <property type="entry name" value="Glyoxalase"/>
    <property type="match status" value="1"/>
</dbReference>
<dbReference type="RefSeq" id="WP_069128083.1">
    <property type="nucleotide sequence ID" value="NZ_MARB01000030.1"/>
</dbReference>
<comment type="caution">
    <text evidence="2">The sequence shown here is derived from an EMBL/GenBank/DDBJ whole genome shotgun (WGS) entry which is preliminary data.</text>
</comment>
<feature type="domain" description="VOC" evidence="1">
    <location>
        <begin position="6"/>
        <end position="122"/>
    </location>
</feature>
<accession>A0A7Z0VI42</accession>
<evidence type="ECO:0000313" key="3">
    <source>
        <dbReference type="Proteomes" id="UP000094769"/>
    </source>
</evidence>
<dbReference type="PANTHER" id="PTHR33993">
    <property type="entry name" value="GLYOXALASE-RELATED"/>
    <property type="match status" value="1"/>
</dbReference>
<protein>
    <submittedName>
        <fullName evidence="2">27 kDa antigen Cfp30B</fullName>
    </submittedName>
</protein>
<proteinExistence type="predicted"/>
<reference evidence="2 3" key="1">
    <citation type="submission" date="2016-06" db="EMBL/GenBank/DDBJ databases">
        <title>Genome sequence of endosymbiont of Candidatus Endolucinida thiodiazotropha.</title>
        <authorList>
            <person name="Poehlein A."/>
            <person name="Koenig S."/>
            <person name="Heiden S.E."/>
            <person name="Thuermer A."/>
            <person name="Voget S."/>
            <person name="Daniel R."/>
            <person name="Markert S."/>
            <person name="Gros O."/>
            <person name="Schweder T."/>
        </authorList>
    </citation>
    <scope>NUCLEOTIDE SEQUENCE [LARGE SCALE GENOMIC DNA]</scope>
    <source>
        <strain evidence="2 3">COS</strain>
    </source>
</reference>
<dbReference type="InterPro" id="IPR004360">
    <property type="entry name" value="Glyas_Fos-R_dOase_dom"/>
</dbReference>
<dbReference type="Proteomes" id="UP000094769">
    <property type="component" value="Unassembled WGS sequence"/>
</dbReference>
<organism evidence="2 3">
    <name type="scientific">Candidatus Thiodiazotropha endolucinida</name>
    <dbReference type="NCBI Taxonomy" id="1655433"/>
    <lineage>
        <taxon>Bacteria</taxon>
        <taxon>Pseudomonadati</taxon>
        <taxon>Pseudomonadota</taxon>
        <taxon>Gammaproteobacteria</taxon>
        <taxon>Chromatiales</taxon>
        <taxon>Sedimenticolaceae</taxon>
        <taxon>Candidatus Thiodiazotropha</taxon>
    </lineage>
</organism>
<dbReference type="InterPro" id="IPR037523">
    <property type="entry name" value="VOC_core"/>
</dbReference>
<dbReference type="AlphaFoldDB" id="A0A7Z0VI42"/>
<evidence type="ECO:0000313" key="2">
    <source>
        <dbReference type="EMBL" id="ODJ86010.1"/>
    </source>
</evidence>
<dbReference type="PROSITE" id="PS51819">
    <property type="entry name" value="VOC"/>
    <property type="match status" value="1"/>
</dbReference>
<dbReference type="Gene3D" id="3.10.180.10">
    <property type="entry name" value="2,3-Dihydroxybiphenyl 1,2-Dioxygenase, domain 1"/>
    <property type="match status" value="1"/>
</dbReference>
<dbReference type="OrthoDB" id="9793039at2"/>
<dbReference type="InterPro" id="IPR052164">
    <property type="entry name" value="Anthracycline_SecMetBiosynth"/>
</dbReference>
<dbReference type="PANTHER" id="PTHR33993:SF14">
    <property type="entry name" value="GB|AAF24581.1"/>
    <property type="match status" value="1"/>
</dbReference>
<dbReference type="EMBL" id="MARB01000030">
    <property type="protein sequence ID" value="ODJ86010.1"/>
    <property type="molecule type" value="Genomic_DNA"/>
</dbReference>
<sequence>MPEHNPFIWRELVTTDQELSGVFFSKLLGWTMKEVDAGEFGKYTLFQKEGHDIAGMMNPTPDTPGEGSYWHSYVAVDNIDACAKNAAHLGGKVLVPPYDVPDVGSVCVVSDPTGAVIHLMQPLVHE</sequence>
<dbReference type="CDD" id="cd07247">
    <property type="entry name" value="SgaA_N_like"/>
    <property type="match status" value="1"/>
</dbReference>
<dbReference type="InterPro" id="IPR029068">
    <property type="entry name" value="Glyas_Bleomycin-R_OHBP_Dase"/>
</dbReference>
<name>A0A7Z0VI42_9GAMM</name>
<gene>
    <name evidence="2" type="ORF">CODIS_38160</name>
</gene>
<evidence type="ECO:0000259" key="1">
    <source>
        <dbReference type="PROSITE" id="PS51819"/>
    </source>
</evidence>